<dbReference type="EMBL" id="SLXP01000005">
    <property type="protein sequence ID" value="TCP41499.1"/>
    <property type="molecule type" value="Genomic_DNA"/>
</dbReference>
<name>A0A4R2PZJ2_9RHOB</name>
<evidence type="ECO:0000256" key="2">
    <source>
        <dbReference type="ARBA" id="ARBA00022990"/>
    </source>
</evidence>
<dbReference type="Pfam" id="PF16177">
    <property type="entry name" value="ACAS_N"/>
    <property type="match status" value="1"/>
</dbReference>
<reference evidence="5 6" key="1">
    <citation type="submission" date="2019-03" db="EMBL/GenBank/DDBJ databases">
        <title>Genomic Encyclopedia of Type Strains, Phase IV (KMG-IV): sequencing the most valuable type-strain genomes for metagenomic binning, comparative biology and taxonomic classification.</title>
        <authorList>
            <person name="Goeker M."/>
        </authorList>
    </citation>
    <scope>NUCLEOTIDE SEQUENCE [LARGE SCALE GENOMIC DNA]</scope>
    <source>
        <strain evidence="5 6">DSM 18063</strain>
    </source>
</reference>
<dbReference type="AlphaFoldDB" id="A0A4R2PZJ2"/>
<accession>A0A4R2PZJ2</accession>
<evidence type="ECO:0000259" key="4">
    <source>
        <dbReference type="Pfam" id="PF16177"/>
    </source>
</evidence>
<feature type="non-terminal residue" evidence="5">
    <location>
        <position position="166"/>
    </location>
</feature>
<dbReference type="GO" id="GO:0005829">
    <property type="term" value="C:cytosol"/>
    <property type="evidence" value="ECO:0007669"/>
    <property type="project" value="TreeGrafter"/>
</dbReference>
<keyword evidence="6" id="KW-1185">Reference proteome</keyword>
<comment type="caution">
    <text evidence="5">The sequence shown here is derived from an EMBL/GenBank/DDBJ whole genome shotgun (WGS) entry which is preliminary data.</text>
</comment>
<dbReference type="Proteomes" id="UP000294835">
    <property type="component" value="Unassembled WGS sequence"/>
</dbReference>
<evidence type="ECO:0000259" key="3">
    <source>
        <dbReference type="Pfam" id="PF00501"/>
    </source>
</evidence>
<evidence type="ECO:0000256" key="1">
    <source>
        <dbReference type="ARBA" id="ARBA00006432"/>
    </source>
</evidence>
<protein>
    <submittedName>
        <fullName evidence="5">AMP-binding enzyme</fullName>
    </submittedName>
</protein>
<comment type="similarity">
    <text evidence="1">Belongs to the ATP-dependent AMP-binding enzyme family.</text>
</comment>
<dbReference type="PANTHER" id="PTHR24095:SF14">
    <property type="entry name" value="ACETYL-COENZYME A SYNTHETASE 1"/>
    <property type="match status" value="1"/>
</dbReference>
<keyword evidence="2" id="KW-0007">Acetylation</keyword>
<dbReference type="Pfam" id="PF00501">
    <property type="entry name" value="AMP-binding"/>
    <property type="match status" value="1"/>
</dbReference>
<feature type="domain" description="AMP-dependent synthetase/ligase" evidence="3">
    <location>
        <begin position="88"/>
        <end position="165"/>
    </location>
</feature>
<sequence>MTEAATETDHIYPPSDDFVKTAHIDAARYDAMYARSIEDPEGFWGEAGKRLDWIKPYTEVKNTNFHMGEVEIHWFRDGTLNVAANCIDRHLATRGDQTAIIFVPDDPADPTLHITYRELHEKVNRMANVLLSQGVMRGDRVVLYLPMIPEAAYAMLACARIGAIHS</sequence>
<proteinExistence type="inferred from homology"/>
<evidence type="ECO:0000313" key="6">
    <source>
        <dbReference type="Proteomes" id="UP000294835"/>
    </source>
</evidence>
<dbReference type="InterPro" id="IPR000873">
    <property type="entry name" value="AMP-dep_synth/lig_dom"/>
</dbReference>
<dbReference type="GO" id="GO:0003987">
    <property type="term" value="F:acetate-CoA ligase activity"/>
    <property type="evidence" value="ECO:0007669"/>
    <property type="project" value="TreeGrafter"/>
</dbReference>
<organism evidence="5 6">
    <name type="scientific">Rhodovulum marinum</name>
    <dbReference type="NCBI Taxonomy" id="320662"/>
    <lineage>
        <taxon>Bacteria</taxon>
        <taxon>Pseudomonadati</taxon>
        <taxon>Pseudomonadota</taxon>
        <taxon>Alphaproteobacteria</taxon>
        <taxon>Rhodobacterales</taxon>
        <taxon>Paracoccaceae</taxon>
        <taxon>Rhodovulum</taxon>
    </lineage>
</organism>
<feature type="domain" description="Acetyl-coenzyme A synthetase N-terminal" evidence="4">
    <location>
        <begin position="29"/>
        <end position="86"/>
    </location>
</feature>
<dbReference type="Gene3D" id="3.40.50.12780">
    <property type="entry name" value="N-terminal domain of ligase-like"/>
    <property type="match status" value="1"/>
</dbReference>
<dbReference type="PANTHER" id="PTHR24095">
    <property type="entry name" value="ACETYL-COENZYME A SYNTHETASE"/>
    <property type="match status" value="1"/>
</dbReference>
<dbReference type="InterPro" id="IPR032387">
    <property type="entry name" value="ACAS_N"/>
</dbReference>
<evidence type="ECO:0000313" key="5">
    <source>
        <dbReference type="EMBL" id="TCP41499.1"/>
    </source>
</evidence>
<gene>
    <name evidence="5" type="ORF">EV662_105248</name>
</gene>
<dbReference type="SUPFAM" id="SSF56801">
    <property type="entry name" value="Acetyl-CoA synthetase-like"/>
    <property type="match status" value="1"/>
</dbReference>
<dbReference type="GO" id="GO:0006085">
    <property type="term" value="P:acetyl-CoA biosynthetic process"/>
    <property type="evidence" value="ECO:0007669"/>
    <property type="project" value="TreeGrafter"/>
</dbReference>
<dbReference type="InterPro" id="IPR042099">
    <property type="entry name" value="ANL_N_sf"/>
</dbReference>
<dbReference type="RefSeq" id="WP_165915574.1">
    <property type="nucleotide sequence ID" value="NZ_SLXP01000005.1"/>
</dbReference>